<dbReference type="Gene3D" id="1.10.443.10">
    <property type="entry name" value="Intergrase catalytic core"/>
    <property type="match status" value="1"/>
</dbReference>
<dbReference type="InterPro" id="IPR013762">
    <property type="entry name" value="Integrase-like_cat_sf"/>
</dbReference>
<accession>A0ABR8XPE9</accession>
<protein>
    <submittedName>
        <fullName evidence="6">Arm DNA-binding domain-containing protein</fullName>
    </submittedName>
</protein>
<dbReference type="Proteomes" id="UP000600565">
    <property type="component" value="Unassembled WGS sequence"/>
</dbReference>
<dbReference type="InterPro" id="IPR011010">
    <property type="entry name" value="DNA_brk_join_enz"/>
</dbReference>
<evidence type="ECO:0000313" key="6">
    <source>
        <dbReference type="EMBL" id="MBD8033815.1"/>
    </source>
</evidence>
<organism evidence="6 7">
    <name type="scientific">Solibacillus merdavium</name>
    <dbReference type="NCBI Taxonomy" id="2762218"/>
    <lineage>
        <taxon>Bacteria</taxon>
        <taxon>Bacillati</taxon>
        <taxon>Bacillota</taxon>
        <taxon>Bacilli</taxon>
        <taxon>Bacillales</taxon>
        <taxon>Caryophanaceae</taxon>
        <taxon>Solibacillus</taxon>
    </lineage>
</organism>
<evidence type="ECO:0000256" key="1">
    <source>
        <dbReference type="ARBA" id="ARBA00008857"/>
    </source>
</evidence>
<gene>
    <name evidence="6" type="ORF">H9632_12155</name>
</gene>
<evidence type="ECO:0000313" key="7">
    <source>
        <dbReference type="Proteomes" id="UP000600565"/>
    </source>
</evidence>
<dbReference type="PANTHER" id="PTHR30629">
    <property type="entry name" value="PROPHAGE INTEGRASE"/>
    <property type="match status" value="1"/>
</dbReference>
<dbReference type="InterPro" id="IPR050808">
    <property type="entry name" value="Phage_Integrase"/>
</dbReference>
<keyword evidence="3 6" id="KW-0238">DNA-binding</keyword>
<keyword evidence="2" id="KW-0229">DNA integration</keyword>
<sequence length="239" mass="27885">MAQTRSSIKSYKNKKGETLYMFRVYLGINELTGKPDNTTRRGFKTKREAEHALTKIKFEVSQGTYKSSRAETFQDVYDLWIIQYEKTVEESTFVKTIGYFKNHILPSMGNYRIEKITIAICQKHFDEWAGKVKKARTIKAYAKKVLDFAIVHGYLATNPFTHVETKVKQTYSEPVNEEDANFYTKEELTTFLNYAELHLDYKAYTLLRLISYTGMRKSEALALTWNDLNLVDNELRLSC</sequence>
<dbReference type="PANTHER" id="PTHR30629:SF2">
    <property type="entry name" value="PROPHAGE INTEGRASE INTS-RELATED"/>
    <property type="match status" value="1"/>
</dbReference>
<evidence type="ECO:0000256" key="2">
    <source>
        <dbReference type="ARBA" id="ARBA00022908"/>
    </source>
</evidence>
<keyword evidence="7" id="KW-1185">Reference proteome</keyword>
<proteinExistence type="inferred from homology"/>
<dbReference type="InterPro" id="IPR010998">
    <property type="entry name" value="Integrase_recombinase_N"/>
</dbReference>
<comment type="caution">
    <text evidence="6">The sequence shown here is derived from an EMBL/GenBank/DDBJ whole genome shotgun (WGS) entry which is preliminary data.</text>
</comment>
<dbReference type="GO" id="GO:0003677">
    <property type="term" value="F:DNA binding"/>
    <property type="evidence" value="ECO:0007669"/>
    <property type="project" value="UniProtKB-KW"/>
</dbReference>
<dbReference type="Gene3D" id="1.10.150.130">
    <property type="match status" value="1"/>
</dbReference>
<dbReference type="RefSeq" id="WP_191704338.1">
    <property type="nucleotide sequence ID" value="NZ_JACSPW010000011.1"/>
</dbReference>
<dbReference type="PROSITE" id="PS51898">
    <property type="entry name" value="TYR_RECOMBINASE"/>
    <property type="match status" value="1"/>
</dbReference>
<dbReference type="SUPFAM" id="SSF56349">
    <property type="entry name" value="DNA breaking-rejoining enzymes"/>
    <property type="match status" value="1"/>
</dbReference>
<keyword evidence="4" id="KW-0233">DNA recombination</keyword>
<evidence type="ECO:0000256" key="4">
    <source>
        <dbReference type="ARBA" id="ARBA00023172"/>
    </source>
</evidence>
<dbReference type="InterPro" id="IPR002104">
    <property type="entry name" value="Integrase_catalytic"/>
</dbReference>
<name>A0ABR8XPE9_9BACL</name>
<dbReference type="Pfam" id="PF14659">
    <property type="entry name" value="Phage_int_SAM_3"/>
    <property type="match status" value="1"/>
</dbReference>
<dbReference type="InterPro" id="IPR028259">
    <property type="entry name" value="AP2-like_int_N"/>
</dbReference>
<dbReference type="InterPro" id="IPR004107">
    <property type="entry name" value="Integrase_SAM-like_N"/>
</dbReference>
<reference evidence="6 7" key="1">
    <citation type="submission" date="2020-08" db="EMBL/GenBank/DDBJ databases">
        <title>A Genomic Blueprint of the Chicken Gut Microbiome.</title>
        <authorList>
            <person name="Gilroy R."/>
            <person name="Ravi A."/>
            <person name="Getino M."/>
            <person name="Pursley I."/>
            <person name="Horton D.L."/>
            <person name="Alikhan N.-F."/>
            <person name="Baker D."/>
            <person name="Gharbi K."/>
            <person name="Hall N."/>
            <person name="Watson M."/>
            <person name="Adriaenssens E.M."/>
            <person name="Foster-Nyarko E."/>
            <person name="Jarju S."/>
            <person name="Secka A."/>
            <person name="Antonio M."/>
            <person name="Oren A."/>
            <person name="Chaudhuri R."/>
            <person name="La Ragione R.M."/>
            <person name="Hildebrand F."/>
            <person name="Pallen M.J."/>
        </authorList>
    </citation>
    <scope>NUCLEOTIDE SEQUENCE [LARGE SCALE GENOMIC DNA]</scope>
    <source>
        <strain evidence="6 7">Sa1YVA6</strain>
    </source>
</reference>
<comment type="similarity">
    <text evidence="1">Belongs to the 'phage' integrase family.</text>
</comment>
<evidence type="ECO:0000256" key="3">
    <source>
        <dbReference type="ARBA" id="ARBA00023125"/>
    </source>
</evidence>
<evidence type="ECO:0000259" key="5">
    <source>
        <dbReference type="PROSITE" id="PS51898"/>
    </source>
</evidence>
<dbReference type="Pfam" id="PF14657">
    <property type="entry name" value="Arm-DNA-bind_4"/>
    <property type="match status" value="1"/>
</dbReference>
<feature type="domain" description="Tyr recombinase" evidence="5">
    <location>
        <begin position="178"/>
        <end position="239"/>
    </location>
</feature>
<dbReference type="EMBL" id="JACSPW010000011">
    <property type="protein sequence ID" value="MBD8033815.1"/>
    <property type="molecule type" value="Genomic_DNA"/>
</dbReference>